<comment type="function">
    <text evidence="4">Removes the pyruvyl group from chorismate, with concomitant aromatization of the ring, to provide 4-hydroxybenzoate (4HB) for the ubiquinone pathway.</text>
</comment>
<keyword evidence="1 4" id="KW-0963">Cytoplasm</keyword>
<dbReference type="Proteomes" id="UP000179588">
    <property type="component" value="Unassembled WGS sequence"/>
</dbReference>
<dbReference type="GO" id="GO:0042866">
    <property type="term" value="P:pyruvate biosynthetic process"/>
    <property type="evidence" value="ECO:0007669"/>
    <property type="project" value="UniProtKB-UniRule"/>
</dbReference>
<evidence type="ECO:0000313" key="5">
    <source>
        <dbReference type="EMBL" id="OHT25234.1"/>
    </source>
</evidence>
<accession>A0A1S1HSD5</accession>
<feature type="binding site" evidence="4">
    <location>
        <position position="35"/>
    </location>
    <ligand>
        <name>substrate</name>
    </ligand>
</feature>
<feature type="binding site" evidence="4">
    <location>
        <position position="116"/>
    </location>
    <ligand>
        <name>substrate</name>
    </ligand>
</feature>
<dbReference type="EMBL" id="LVIE01000057">
    <property type="protein sequence ID" value="OHT25234.1"/>
    <property type="molecule type" value="Genomic_DNA"/>
</dbReference>
<protein>
    <recommendedName>
        <fullName evidence="4">Chorismate pyruvate-lyase</fullName>
        <shortName evidence="4">CL</shortName>
        <shortName evidence="4">CPL</shortName>
        <ecNumber evidence="4">4.1.3.40</ecNumber>
    </recommendedName>
</protein>
<evidence type="ECO:0000256" key="4">
    <source>
        <dbReference type="HAMAP-Rule" id="MF_01632"/>
    </source>
</evidence>
<dbReference type="Pfam" id="PF04345">
    <property type="entry name" value="Chor_lyase"/>
    <property type="match status" value="1"/>
</dbReference>
<name>A0A1S1HSD5_PROST</name>
<comment type="similarity">
    <text evidence="4">Belongs to the UbiC family.</text>
</comment>
<dbReference type="RefSeq" id="WP_070925789.1">
    <property type="nucleotide sequence ID" value="NZ_CANMXG010000025.1"/>
</dbReference>
<dbReference type="UniPathway" id="UPA00232"/>
<evidence type="ECO:0000256" key="1">
    <source>
        <dbReference type="ARBA" id="ARBA00022490"/>
    </source>
</evidence>
<keyword evidence="4 5" id="KW-0670">Pyruvate</keyword>
<dbReference type="NCBIfam" id="NF008656">
    <property type="entry name" value="PRK11655.1"/>
    <property type="match status" value="1"/>
</dbReference>
<dbReference type="InterPro" id="IPR007440">
    <property type="entry name" value="Chorismate--pyruvate_lyase"/>
</dbReference>
<keyword evidence="2 4" id="KW-0831">Ubiquinone biosynthesis</keyword>
<reference evidence="5 6" key="1">
    <citation type="submission" date="2016-03" db="EMBL/GenBank/DDBJ databases">
        <title>Genome sequence of Providencia stuartii strain, isolated from the salivary glands of larval Lucilia sericata.</title>
        <authorList>
            <person name="Yuan Y."/>
            <person name="Zhang Y."/>
            <person name="Fu S."/>
            <person name="Crippen T.L."/>
            <person name="Visi D."/>
            <person name="Benbow M.E."/>
            <person name="Allen M."/>
            <person name="Tomberlin J.K."/>
            <person name="Sze S.-H."/>
            <person name="Tarone A.M."/>
        </authorList>
    </citation>
    <scope>NUCLEOTIDE SEQUENCE [LARGE SCALE GENOMIC DNA]</scope>
    <source>
        <strain evidence="5 6">Crippen</strain>
    </source>
</reference>
<keyword evidence="3 4" id="KW-0456">Lyase</keyword>
<comment type="subcellular location">
    <subcellularLocation>
        <location evidence="4">Cytoplasm</location>
    </subcellularLocation>
</comment>
<dbReference type="GO" id="GO:0005829">
    <property type="term" value="C:cytosol"/>
    <property type="evidence" value="ECO:0007669"/>
    <property type="project" value="TreeGrafter"/>
</dbReference>
<evidence type="ECO:0000256" key="2">
    <source>
        <dbReference type="ARBA" id="ARBA00022688"/>
    </source>
</evidence>
<dbReference type="SUPFAM" id="SSF64288">
    <property type="entry name" value="Chorismate lyase-like"/>
    <property type="match status" value="1"/>
</dbReference>
<dbReference type="EC" id="4.1.3.40" evidence="4"/>
<dbReference type="PANTHER" id="PTHR38683">
    <property type="entry name" value="CHORISMATE PYRUVATE-LYASE"/>
    <property type="match status" value="1"/>
</dbReference>
<proteinExistence type="inferred from homology"/>
<organism evidence="5 6">
    <name type="scientific">Providencia stuartii</name>
    <dbReference type="NCBI Taxonomy" id="588"/>
    <lineage>
        <taxon>Bacteria</taxon>
        <taxon>Pseudomonadati</taxon>
        <taxon>Pseudomonadota</taxon>
        <taxon>Gammaproteobacteria</taxon>
        <taxon>Enterobacterales</taxon>
        <taxon>Morganellaceae</taxon>
        <taxon>Providencia</taxon>
    </lineage>
</organism>
<dbReference type="GO" id="GO:0008813">
    <property type="term" value="F:chorismate lyase activity"/>
    <property type="evidence" value="ECO:0007669"/>
    <property type="project" value="UniProtKB-UniRule"/>
</dbReference>
<dbReference type="Gene3D" id="3.40.1410.10">
    <property type="entry name" value="Chorismate lyase-like"/>
    <property type="match status" value="1"/>
</dbReference>
<dbReference type="AlphaFoldDB" id="A0A1S1HSD5"/>
<comment type="pathway">
    <text evidence="4">Cofactor biosynthesis; ubiquinone biosynthesis.</text>
</comment>
<dbReference type="HAMAP" id="MF_01632">
    <property type="entry name" value="UbiC"/>
    <property type="match status" value="1"/>
</dbReference>
<comment type="caution">
    <text evidence="5">The sequence shown here is derived from an EMBL/GenBank/DDBJ whole genome shotgun (WGS) entry which is preliminary data.</text>
</comment>
<evidence type="ECO:0000256" key="3">
    <source>
        <dbReference type="ARBA" id="ARBA00023239"/>
    </source>
</evidence>
<comment type="catalytic activity">
    <reaction evidence="4">
        <text>chorismate = 4-hydroxybenzoate + pyruvate</text>
        <dbReference type="Rhea" id="RHEA:16505"/>
        <dbReference type="ChEBI" id="CHEBI:15361"/>
        <dbReference type="ChEBI" id="CHEBI:17879"/>
        <dbReference type="ChEBI" id="CHEBI:29748"/>
        <dbReference type="EC" id="4.1.3.40"/>
    </reaction>
</comment>
<dbReference type="GO" id="GO:0006744">
    <property type="term" value="P:ubiquinone biosynthetic process"/>
    <property type="evidence" value="ECO:0007669"/>
    <property type="project" value="UniProtKB-UniRule"/>
</dbReference>
<comment type="subunit">
    <text evidence="4">Monomer.</text>
</comment>
<sequence length="168" mass="19657">MDETLFAPRPITWLSETDNLVPDNILSWLYEQGSMTKRLEQHCQRVTVIPYTQRYVTLDALSEEEALSLPVSEYYWLREVIMYGDNIPWLLGRTLIPQETLTGEDQQLVDIGAIPLGRYLFSHDNLSRDYIQIGLQNSRWIRRSLLRLSEKPLLLTELFLPESPAYKI</sequence>
<keyword evidence="6" id="KW-1185">Reference proteome</keyword>
<feature type="binding site" evidence="4">
    <location>
        <position position="78"/>
    </location>
    <ligand>
        <name>substrate</name>
    </ligand>
</feature>
<evidence type="ECO:0000313" key="6">
    <source>
        <dbReference type="Proteomes" id="UP000179588"/>
    </source>
</evidence>
<gene>
    <name evidence="4 5" type="primary">ubiC</name>
    <name evidence="5" type="ORF">A3Q29_15080</name>
</gene>
<dbReference type="InterPro" id="IPR028978">
    <property type="entry name" value="Chorismate_lyase_/UTRA_dom_sf"/>
</dbReference>
<feature type="binding site" evidence="4">
    <location>
        <position position="157"/>
    </location>
    <ligand>
        <name>substrate</name>
    </ligand>
</feature>
<dbReference type="PANTHER" id="PTHR38683:SF1">
    <property type="entry name" value="CHORISMATE PYRUVATE-LYASE"/>
    <property type="match status" value="1"/>
</dbReference>